<sequence length="114" mass="13021">MILSLFKWRLCMKLMKGSESRYLTITINGMNHPIQMSTINKSNNGIQQPSATNFTKWKSAYRALDSPSRDVRQKKLCLIRVVLAASLCPINSYKFLPVYLLPALSMGLDKYPNH</sequence>
<evidence type="ECO:0000313" key="1">
    <source>
        <dbReference type="EMBL" id="CAG6748624.1"/>
    </source>
</evidence>
<dbReference type="AlphaFoldDB" id="A0A8D8ZJ39"/>
<reference evidence="1" key="1">
    <citation type="submission" date="2021-05" db="EMBL/GenBank/DDBJ databases">
        <authorList>
            <person name="Alioto T."/>
            <person name="Alioto T."/>
            <person name="Gomez Garrido J."/>
        </authorList>
    </citation>
    <scope>NUCLEOTIDE SEQUENCE</scope>
</reference>
<dbReference type="EMBL" id="HBUF01381141">
    <property type="protein sequence ID" value="CAG6730307.1"/>
    <property type="molecule type" value="Transcribed_RNA"/>
</dbReference>
<proteinExistence type="predicted"/>
<name>A0A8D8ZJ39_9HEMI</name>
<protein>
    <submittedName>
        <fullName evidence="1">Uncharacterized protein</fullName>
    </submittedName>
</protein>
<organism evidence="1">
    <name type="scientific">Cacopsylla melanoneura</name>
    <dbReference type="NCBI Taxonomy" id="428564"/>
    <lineage>
        <taxon>Eukaryota</taxon>
        <taxon>Metazoa</taxon>
        <taxon>Ecdysozoa</taxon>
        <taxon>Arthropoda</taxon>
        <taxon>Hexapoda</taxon>
        <taxon>Insecta</taxon>
        <taxon>Pterygota</taxon>
        <taxon>Neoptera</taxon>
        <taxon>Paraneoptera</taxon>
        <taxon>Hemiptera</taxon>
        <taxon>Sternorrhyncha</taxon>
        <taxon>Psylloidea</taxon>
        <taxon>Psyllidae</taxon>
        <taxon>Psyllinae</taxon>
        <taxon>Cacopsylla</taxon>
    </lineage>
</organism>
<accession>A0A8D8ZJ39</accession>
<dbReference type="EMBL" id="HBUF01519875">
    <property type="protein sequence ID" value="CAG6748624.1"/>
    <property type="molecule type" value="Transcribed_RNA"/>
</dbReference>